<proteinExistence type="predicted"/>
<dbReference type="AlphaFoldDB" id="A0A1I3W0G3"/>
<dbReference type="EMBL" id="FOQY01000015">
    <property type="protein sequence ID" value="SFK01098.1"/>
    <property type="molecule type" value="Genomic_DNA"/>
</dbReference>
<dbReference type="Proteomes" id="UP000199111">
    <property type="component" value="Unassembled WGS sequence"/>
</dbReference>
<keyword evidence="1" id="KW-0472">Membrane</keyword>
<reference evidence="3" key="1">
    <citation type="submission" date="2016-10" db="EMBL/GenBank/DDBJ databases">
        <authorList>
            <person name="Varghese N."/>
            <person name="Submissions S."/>
        </authorList>
    </citation>
    <scope>NUCLEOTIDE SEQUENCE [LARGE SCALE GENOMIC DNA]</scope>
    <source>
        <strain evidence="3">CGMCC 4.2126</strain>
    </source>
</reference>
<accession>A0A1I3W0G3</accession>
<protein>
    <submittedName>
        <fullName evidence="2">Uncharacterized protein</fullName>
    </submittedName>
</protein>
<feature type="transmembrane region" description="Helical" evidence="1">
    <location>
        <begin position="53"/>
        <end position="70"/>
    </location>
</feature>
<gene>
    <name evidence="2" type="ORF">SAMN05216275_115119</name>
</gene>
<evidence type="ECO:0000313" key="2">
    <source>
        <dbReference type="EMBL" id="SFK01098.1"/>
    </source>
</evidence>
<evidence type="ECO:0000256" key="1">
    <source>
        <dbReference type="SAM" id="Phobius"/>
    </source>
</evidence>
<evidence type="ECO:0000313" key="3">
    <source>
        <dbReference type="Proteomes" id="UP000199111"/>
    </source>
</evidence>
<keyword evidence="1" id="KW-1133">Transmembrane helix</keyword>
<dbReference type="RefSeq" id="WP_093888940.1">
    <property type="nucleotide sequence ID" value="NZ_FOQY01000015.1"/>
</dbReference>
<keyword evidence="1" id="KW-0812">Transmembrane</keyword>
<keyword evidence="3" id="KW-1185">Reference proteome</keyword>
<organism evidence="2 3">
    <name type="scientific">Streptosporangium canum</name>
    <dbReference type="NCBI Taxonomy" id="324952"/>
    <lineage>
        <taxon>Bacteria</taxon>
        <taxon>Bacillati</taxon>
        <taxon>Actinomycetota</taxon>
        <taxon>Actinomycetes</taxon>
        <taxon>Streptosporangiales</taxon>
        <taxon>Streptosporangiaceae</taxon>
        <taxon>Streptosporangium</taxon>
    </lineage>
</organism>
<name>A0A1I3W0G3_9ACTN</name>
<dbReference type="GeneID" id="96300219"/>
<sequence length="76" mass="8291">MRKIIQLLGIVMVFQGVSGAIDQVAVQPLFGIFLNFFNRVILPRLDFLTGYEIFANLTLAALGAVLAVAAERLQPS</sequence>